<evidence type="ECO:0000256" key="1">
    <source>
        <dbReference type="SAM" id="MobiDB-lite"/>
    </source>
</evidence>
<name>A0A5A7RFT6_STRAF</name>
<evidence type="ECO:0000256" key="2">
    <source>
        <dbReference type="SAM" id="Phobius"/>
    </source>
</evidence>
<dbReference type="EMBL" id="BKCP01012403">
    <property type="protein sequence ID" value="GER56031.1"/>
    <property type="molecule type" value="Genomic_DNA"/>
</dbReference>
<keyword evidence="2" id="KW-0812">Transmembrane</keyword>
<reference evidence="4" key="1">
    <citation type="journal article" date="2019" name="Curr. Biol.">
        <title>Genome Sequence of Striga asiatica Provides Insight into the Evolution of Plant Parasitism.</title>
        <authorList>
            <person name="Yoshida S."/>
            <person name="Kim S."/>
            <person name="Wafula E.K."/>
            <person name="Tanskanen J."/>
            <person name="Kim Y.M."/>
            <person name="Honaas L."/>
            <person name="Yang Z."/>
            <person name="Spallek T."/>
            <person name="Conn C.E."/>
            <person name="Ichihashi Y."/>
            <person name="Cheong K."/>
            <person name="Cui S."/>
            <person name="Der J.P."/>
            <person name="Gundlach H."/>
            <person name="Jiao Y."/>
            <person name="Hori C."/>
            <person name="Ishida J.K."/>
            <person name="Kasahara H."/>
            <person name="Kiba T."/>
            <person name="Kim M.S."/>
            <person name="Koo N."/>
            <person name="Laohavisit A."/>
            <person name="Lee Y.H."/>
            <person name="Lumba S."/>
            <person name="McCourt P."/>
            <person name="Mortimer J.C."/>
            <person name="Mutuku J.M."/>
            <person name="Nomura T."/>
            <person name="Sasaki-Sekimoto Y."/>
            <person name="Seto Y."/>
            <person name="Wang Y."/>
            <person name="Wakatake T."/>
            <person name="Sakakibara H."/>
            <person name="Demura T."/>
            <person name="Yamaguchi S."/>
            <person name="Yoneyama K."/>
            <person name="Manabe R.I."/>
            <person name="Nelson D.C."/>
            <person name="Schulman A.H."/>
            <person name="Timko M.P."/>
            <person name="dePamphilis C.W."/>
            <person name="Choi D."/>
            <person name="Shirasu K."/>
        </authorList>
    </citation>
    <scope>NUCLEOTIDE SEQUENCE [LARGE SCALE GENOMIC DNA]</scope>
    <source>
        <strain evidence="4">cv. UVA1</strain>
    </source>
</reference>
<sequence>MSCHEEANEWVSTVSQKFLFLHLYTFIMLELLIFSVKIANKILHKRPKIWQSPPSTETSPPRSRSGWGKAIGLNHCSPKSQLSISRAAKSPNIYHSFPQGSYAARKCEGSYLLGDPPYKYKHNEAVNLCFNKFYLHNNNITSSNQEFNFYKAFTKRPLLSILQLQVGHSSSVRSESWLISIFSLKKRKSKIVVQVKMSRKYLSINQVDDHVEGWTVLIQVVERSHIMLDRKGSTTLRRHLLTDSEVIYKYTENRSFVVNSIKAGTYKDPTILFSPPADQDILDIETALAILKDEKTAWVKGTLKLAANHRSMWFSACGNCLKSINAPLDWNIKCPTCNQETTVTARCRLEIIICNETAKMNAYLYGKDAENLIPFTPLQLKEAELQGRSTYAEVAAAIGKKEVICFVRHYSIDSPRASNQETGSQVGNHHRYTVIKLYTAEETQQRKLNHLVDPFDTSGHGKSIANINSSGSSSQQIAFDNFIDQTMQEKQFFSPTTSKVLEATAGNVEETSASKNPKPTAKRPLAYTDDAMETDLPTRNTCTTQKTTRKE</sequence>
<proteinExistence type="predicted"/>
<gene>
    <name evidence="3" type="ORF">STAS_33750</name>
</gene>
<keyword evidence="4" id="KW-1185">Reference proteome</keyword>
<feature type="region of interest" description="Disordered" evidence="1">
    <location>
        <begin position="507"/>
        <end position="551"/>
    </location>
</feature>
<feature type="compositionally biased region" description="Low complexity" evidence="1">
    <location>
        <begin position="538"/>
        <end position="551"/>
    </location>
</feature>
<comment type="caution">
    <text evidence="3">The sequence shown here is derived from an EMBL/GenBank/DDBJ whole genome shotgun (WGS) entry which is preliminary data.</text>
</comment>
<keyword evidence="2" id="KW-1133">Transmembrane helix</keyword>
<evidence type="ECO:0000313" key="4">
    <source>
        <dbReference type="Proteomes" id="UP000325081"/>
    </source>
</evidence>
<dbReference type="Gene3D" id="2.40.50.140">
    <property type="entry name" value="Nucleic acid-binding proteins"/>
    <property type="match status" value="1"/>
</dbReference>
<organism evidence="3 4">
    <name type="scientific">Striga asiatica</name>
    <name type="common">Asiatic witchweed</name>
    <name type="synonym">Buchnera asiatica</name>
    <dbReference type="NCBI Taxonomy" id="4170"/>
    <lineage>
        <taxon>Eukaryota</taxon>
        <taxon>Viridiplantae</taxon>
        <taxon>Streptophyta</taxon>
        <taxon>Embryophyta</taxon>
        <taxon>Tracheophyta</taxon>
        <taxon>Spermatophyta</taxon>
        <taxon>Magnoliopsida</taxon>
        <taxon>eudicotyledons</taxon>
        <taxon>Gunneridae</taxon>
        <taxon>Pentapetalae</taxon>
        <taxon>asterids</taxon>
        <taxon>lamiids</taxon>
        <taxon>Lamiales</taxon>
        <taxon>Orobanchaceae</taxon>
        <taxon>Buchnereae</taxon>
        <taxon>Striga</taxon>
    </lineage>
</organism>
<dbReference type="Proteomes" id="UP000325081">
    <property type="component" value="Unassembled WGS sequence"/>
</dbReference>
<dbReference type="AlphaFoldDB" id="A0A5A7RFT6"/>
<protein>
    <submittedName>
        <fullName evidence="3">DNA binding protein-like</fullName>
    </submittedName>
</protein>
<dbReference type="SUPFAM" id="SSF50249">
    <property type="entry name" value="Nucleic acid-binding proteins"/>
    <property type="match status" value="1"/>
</dbReference>
<keyword evidence="2" id="KW-0472">Membrane</keyword>
<evidence type="ECO:0000313" key="3">
    <source>
        <dbReference type="EMBL" id="GER56031.1"/>
    </source>
</evidence>
<feature type="transmembrane region" description="Helical" evidence="2">
    <location>
        <begin position="18"/>
        <end position="39"/>
    </location>
</feature>
<dbReference type="InterPro" id="IPR012340">
    <property type="entry name" value="NA-bd_OB-fold"/>
</dbReference>
<accession>A0A5A7RFT6</accession>